<comment type="caution">
    <text evidence="1">The sequence shown here is derived from an EMBL/GenBank/DDBJ whole genome shotgun (WGS) entry which is preliminary data.</text>
</comment>
<protein>
    <submittedName>
        <fullName evidence="1">Uncharacterized protein</fullName>
    </submittedName>
</protein>
<dbReference type="EMBL" id="QTSX02005074">
    <property type="protein sequence ID" value="KAJ9061363.1"/>
    <property type="molecule type" value="Genomic_DNA"/>
</dbReference>
<keyword evidence="2" id="KW-1185">Reference proteome</keyword>
<evidence type="ECO:0000313" key="1">
    <source>
        <dbReference type="EMBL" id="KAJ9061363.1"/>
    </source>
</evidence>
<proteinExistence type="predicted"/>
<reference evidence="1" key="1">
    <citation type="submission" date="2022-04" db="EMBL/GenBank/DDBJ databases">
        <title>Genome of the entomopathogenic fungus Entomophthora muscae.</title>
        <authorList>
            <person name="Elya C."/>
            <person name="Lovett B.R."/>
            <person name="Lee E."/>
            <person name="Macias A.M."/>
            <person name="Hajek A.E."/>
            <person name="De Bivort B.L."/>
            <person name="Kasson M.T."/>
            <person name="De Fine Licht H.H."/>
            <person name="Stajich J.E."/>
        </authorList>
    </citation>
    <scope>NUCLEOTIDE SEQUENCE</scope>
    <source>
        <strain evidence="1">Berkeley</strain>
    </source>
</reference>
<name>A0ACC2SGD8_9FUNG</name>
<sequence length="123" mass="14361">MPRKVRSGAFLKRTRLQCRFKVLDKDVRLMRIFQGVILDQTYSRPHVRRHWLGLEIVVFGCSARGLIANMGSLMQFPGVLDDIYVTDPGPCNLTYHTRFCLDSYCWTPLTTKLQRALSQERHF</sequence>
<evidence type="ECO:0000313" key="2">
    <source>
        <dbReference type="Proteomes" id="UP001165960"/>
    </source>
</evidence>
<gene>
    <name evidence="1" type="ORF">DSO57_1021408</name>
</gene>
<organism evidence="1 2">
    <name type="scientific">Entomophthora muscae</name>
    <dbReference type="NCBI Taxonomy" id="34485"/>
    <lineage>
        <taxon>Eukaryota</taxon>
        <taxon>Fungi</taxon>
        <taxon>Fungi incertae sedis</taxon>
        <taxon>Zoopagomycota</taxon>
        <taxon>Entomophthoromycotina</taxon>
        <taxon>Entomophthoromycetes</taxon>
        <taxon>Entomophthorales</taxon>
        <taxon>Entomophthoraceae</taxon>
        <taxon>Entomophthora</taxon>
    </lineage>
</organism>
<accession>A0ACC2SGD8</accession>
<dbReference type="Proteomes" id="UP001165960">
    <property type="component" value="Unassembled WGS sequence"/>
</dbReference>